<evidence type="ECO:0000256" key="6">
    <source>
        <dbReference type="SAM" id="Phobius"/>
    </source>
</evidence>
<comment type="subcellular location">
    <subcellularLocation>
        <location evidence="1">Membrane</location>
        <topology evidence="1">Multi-pass membrane protein</topology>
    </subcellularLocation>
</comment>
<comment type="similarity">
    <text evidence="2">Belongs to the EamA transporter family.</text>
</comment>
<keyword evidence="3 6" id="KW-0812">Transmembrane</keyword>
<dbReference type="InterPro" id="IPR037185">
    <property type="entry name" value="EmrE-like"/>
</dbReference>
<feature type="transmembrane region" description="Helical" evidence="6">
    <location>
        <begin position="210"/>
        <end position="228"/>
    </location>
</feature>
<dbReference type="STRING" id="169679.CSACC_41210"/>
<dbReference type="PANTHER" id="PTHR32322:SF2">
    <property type="entry name" value="EAMA DOMAIN-CONTAINING PROTEIN"/>
    <property type="match status" value="1"/>
</dbReference>
<feature type="transmembrane region" description="Helical" evidence="6">
    <location>
        <begin position="85"/>
        <end position="105"/>
    </location>
</feature>
<dbReference type="GO" id="GO:0016020">
    <property type="term" value="C:membrane"/>
    <property type="evidence" value="ECO:0007669"/>
    <property type="project" value="UniProtKB-SubCell"/>
</dbReference>
<comment type="caution">
    <text evidence="8">The sequence shown here is derived from an EMBL/GenBank/DDBJ whole genome shotgun (WGS) entry which is preliminary data.</text>
</comment>
<feature type="domain" description="EamA" evidence="7">
    <location>
        <begin position="169"/>
        <end position="307"/>
    </location>
</feature>
<evidence type="ECO:0000313" key="8">
    <source>
        <dbReference type="EMBL" id="OOM16468.1"/>
    </source>
</evidence>
<feature type="transmembrane region" description="Helical" evidence="6">
    <location>
        <begin position="290"/>
        <end position="307"/>
    </location>
</feature>
<gene>
    <name evidence="8" type="ORF">CLOSAC_07390</name>
</gene>
<dbReference type="AlphaFoldDB" id="A0A1S8NJ71"/>
<dbReference type="RefSeq" id="WP_077864178.1">
    <property type="nucleotide sequence ID" value="NZ_LZYZ01000001.1"/>
</dbReference>
<feature type="transmembrane region" description="Helical" evidence="6">
    <location>
        <begin position="45"/>
        <end position="65"/>
    </location>
</feature>
<organism evidence="8 9">
    <name type="scientific">Clostridium saccharobutylicum</name>
    <dbReference type="NCBI Taxonomy" id="169679"/>
    <lineage>
        <taxon>Bacteria</taxon>
        <taxon>Bacillati</taxon>
        <taxon>Bacillota</taxon>
        <taxon>Clostridia</taxon>
        <taxon>Eubacteriales</taxon>
        <taxon>Clostridiaceae</taxon>
        <taxon>Clostridium</taxon>
    </lineage>
</organism>
<sequence>MQISKRDYRLGVVSGITSAITWGLDTVLMGIVLAMNPFLPEGAVFLAPFITAFFHDAFSAIWTLIYLGFKRQLGGLLKAMKTKSALFVVIAALMGGPIGMAGYLLSVKLIGPSYTAIISSLYPAVGAILAYFILKEKISKKAWIGLIFAIAGVSILGYSSGENGISIAGFLCAFLCVIGWGSECVICAYGMKGDEVSSEFALQIRQITSAIVYGVIIVPIIGGIGLSLEILRTSVIWWIAATALSGTISYLFYYKAIYKIGATRAMGLNITYVVWSIIFDKFIIGSDIGILTIISSVMVIVGVYFVAREPEAEKDERIKFVKVE</sequence>
<feature type="transmembrane region" description="Helical" evidence="6">
    <location>
        <begin position="265"/>
        <end position="284"/>
    </location>
</feature>
<feature type="transmembrane region" description="Helical" evidence="6">
    <location>
        <begin position="12"/>
        <end position="33"/>
    </location>
</feature>
<dbReference type="InterPro" id="IPR000620">
    <property type="entry name" value="EamA_dom"/>
</dbReference>
<protein>
    <submittedName>
        <fullName evidence="8">EamA-like transporter family protein</fullName>
    </submittedName>
</protein>
<dbReference type="SUPFAM" id="SSF103481">
    <property type="entry name" value="Multidrug resistance efflux transporter EmrE"/>
    <property type="match status" value="2"/>
</dbReference>
<dbReference type="PANTHER" id="PTHR32322">
    <property type="entry name" value="INNER MEMBRANE TRANSPORTER"/>
    <property type="match status" value="1"/>
</dbReference>
<keyword evidence="4 6" id="KW-1133">Transmembrane helix</keyword>
<evidence type="ECO:0000256" key="5">
    <source>
        <dbReference type="ARBA" id="ARBA00023136"/>
    </source>
</evidence>
<reference evidence="8 9" key="1">
    <citation type="submission" date="2016-05" db="EMBL/GenBank/DDBJ databases">
        <title>Microbial solvent formation.</title>
        <authorList>
            <person name="Poehlein A."/>
            <person name="Montoya Solano J.D."/>
            <person name="Flitsch S."/>
            <person name="Krabben P."/>
            <person name="Duerre P."/>
            <person name="Daniel R."/>
        </authorList>
    </citation>
    <scope>NUCLEOTIDE SEQUENCE [LARGE SCALE GENOMIC DNA]</scope>
    <source>
        <strain evidence="8 9">L1-8</strain>
    </source>
</reference>
<feature type="transmembrane region" description="Helical" evidence="6">
    <location>
        <begin position="165"/>
        <end position="189"/>
    </location>
</feature>
<accession>A0A1S8NJ71</accession>
<dbReference type="Pfam" id="PF00892">
    <property type="entry name" value="EamA"/>
    <property type="match status" value="2"/>
</dbReference>
<evidence type="ECO:0000256" key="3">
    <source>
        <dbReference type="ARBA" id="ARBA00022692"/>
    </source>
</evidence>
<proteinExistence type="inferred from homology"/>
<name>A0A1S8NJ71_CLOSA</name>
<dbReference type="Proteomes" id="UP000191154">
    <property type="component" value="Unassembled WGS sequence"/>
</dbReference>
<evidence type="ECO:0000256" key="1">
    <source>
        <dbReference type="ARBA" id="ARBA00004141"/>
    </source>
</evidence>
<dbReference type="Gene3D" id="1.10.3730.20">
    <property type="match status" value="1"/>
</dbReference>
<evidence type="ECO:0000259" key="7">
    <source>
        <dbReference type="Pfam" id="PF00892"/>
    </source>
</evidence>
<evidence type="ECO:0000256" key="4">
    <source>
        <dbReference type="ARBA" id="ARBA00022989"/>
    </source>
</evidence>
<evidence type="ECO:0000313" key="9">
    <source>
        <dbReference type="Proteomes" id="UP000191154"/>
    </source>
</evidence>
<keyword evidence="5 6" id="KW-0472">Membrane</keyword>
<feature type="transmembrane region" description="Helical" evidence="6">
    <location>
        <begin position="111"/>
        <end position="134"/>
    </location>
</feature>
<feature type="transmembrane region" description="Helical" evidence="6">
    <location>
        <begin position="234"/>
        <end position="253"/>
    </location>
</feature>
<dbReference type="InterPro" id="IPR050638">
    <property type="entry name" value="AA-Vitamin_Transporters"/>
</dbReference>
<dbReference type="EMBL" id="LZYZ01000001">
    <property type="protein sequence ID" value="OOM16468.1"/>
    <property type="molecule type" value="Genomic_DNA"/>
</dbReference>
<feature type="domain" description="EamA" evidence="7">
    <location>
        <begin position="10"/>
        <end position="156"/>
    </location>
</feature>
<evidence type="ECO:0000256" key="2">
    <source>
        <dbReference type="ARBA" id="ARBA00007362"/>
    </source>
</evidence>
<feature type="transmembrane region" description="Helical" evidence="6">
    <location>
        <begin position="141"/>
        <end position="159"/>
    </location>
</feature>